<keyword evidence="3" id="KW-0378">Hydrolase</keyword>
<dbReference type="InterPro" id="IPR052030">
    <property type="entry name" value="Peptidase_M20/M20A_hydrolases"/>
</dbReference>
<name>A0A1M4X4M1_9THEO</name>
<dbReference type="RefSeq" id="WP_073342166.1">
    <property type="nucleotide sequence ID" value="NZ_FQVH01000007.1"/>
</dbReference>
<dbReference type="InterPro" id="IPR017144">
    <property type="entry name" value="Xaa-Arg_dipeptidase"/>
</dbReference>
<dbReference type="PANTHER" id="PTHR30575:SF0">
    <property type="entry name" value="XAA-ARG DIPEPTIDASE"/>
    <property type="match status" value="1"/>
</dbReference>
<dbReference type="InterPro" id="IPR017439">
    <property type="entry name" value="Amidohydrolase"/>
</dbReference>
<dbReference type="GO" id="GO:0071713">
    <property type="term" value="F:para-aminobenzoyl-glutamate hydrolase activity"/>
    <property type="evidence" value="ECO:0007669"/>
    <property type="project" value="TreeGrafter"/>
</dbReference>
<dbReference type="OrthoDB" id="9781032at2"/>
<dbReference type="STRING" id="1121256.SAMN02746089_00940"/>
<dbReference type="InterPro" id="IPR011650">
    <property type="entry name" value="Peptidase_M20_dimer"/>
</dbReference>
<keyword evidence="4" id="KW-1185">Reference proteome</keyword>
<evidence type="ECO:0000313" key="4">
    <source>
        <dbReference type="Proteomes" id="UP000184088"/>
    </source>
</evidence>
<dbReference type="InterPro" id="IPR036264">
    <property type="entry name" value="Bact_exopeptidase_dim_dom"/>
</dbReference>
<accession>A0A1M4X4M1</accession>
<protein>
    <recommendedName>
        <fullName evidence="1">Peptidase M20 domain-containing protein 2</fullName>
    </recommendedName>
</protein>
<dbReference type="Proteomes" id="UP000184088">
    <property type="component" value="Unassembled WGS sequence"/>
</dbReference>
<organism evidence="3 4">
    <name type="scientific">Caldanaerobius fijiensis DSM 17918</name>
    <dbReference type="NCBI Taxonomy" id="1121256"/>
    <lineage>
        <taxon>Bacteria</taxon>
        <taxon>Bacillati</taxon>
        <taxon>Bacillota</taxon>
        <taxon>Clostridia</taxon>
        <taxon>Thermoanaerobacterales</taxon>
        <taxon>Thermoanaerobacteraceae</taxon>
        <taxon>Caldanaerobius</taxon>
    </lineage>
</organism>
<dbReference type="CDD" id="cd05672">
    <property type="entry name" value="M20_ACY1L2-like"/>
    <property type="match status" value="1"/>
</dbReference>
<dbReference type="FunFam" id="3.30.70.360:FF:000004">
    <property type="entry name" value="Peptidase M20 domain-containing protein 2"/>
    <property type="match status" value="1"/>
</dbReference>
<reference evidence="3 4" key="1">
    <citation type="submission" date="2016-11" db="EMBL/GenBank/DDBJ databases">
        <authorList>
            <person name="Jaros S."/>
            <person name="Januszkiewicz K."/>
            <person name="Wedrychowicz H."/>
        </authorList>
    </citation>
    <scope>NUCLEOTIDE SEQUENCE [LARGE SCALE GENOMIC DNA]</scope>
    <source>
        <strain evidence="3 4">DSM 17918</strain>
    </source>
</reference>
<dbReference type="SUPFAM" id="SSF53187">
    <property type="entry name" value="Zn-dependent exopeptidases"/>
    <property type="match status" value="1"/>
</dbReference>
<dbReference type="PIRSF" id="PIRSF037226">
    <property type="entry name" value="Amidohydrolase_ACY1L2_prd"/>
    <property type="match status" value="1"/>
</dbReference>
<evidence type="ECO:0000256" key="1">
    <source>
        <dbReference type="PIRNR" id="PIRNR037226"/>
    </source>
</evidence>
<dbReference type="GO" id="GO:0016805">
    <property type="term" value="F:dipeptidase activity"/>
    <property type="evidence" value="ECO:0007669"/>
    <property type="project" value="InterPro"/>
</dbReference>
<proteinExistence type="inferred from homology"/>
<comment type="similarity">
    <text evidence="1">Belongs to the peptidase M20A family.</text>
</comment>
<dbReference type="NCBIfam" id="TIGR01891">
    <property type="entry name" value="amidohydrolases"/>
    <property type="match status" value="1"/>
</dbReference>
<evidence type="ECO:0000259" key="2">
    <source>
        <dbReference type="Pfam" id="PF07687"/>
    </source>
</evidence>
<gene>
    <name evidence="3" type="ORF">SAMN02746089_00940</name>
</gene>
<dbReference type="PANTHER" id="PTHR30575">
    <property type="entry name" value="PEPTIDASE M20"/>
    <property type="match status" value="1"/>
</dbReference>
<dbReference type="GO" id="GO:0005737">
    <property type="term" value="C:cytoplasm"/>
    <property type="evidence" value="ECO:0007669"/>
    <property type="project" value="TreeGrafter"/>
</dbReference>
<dbReference type="EMBL" id="FQVH01000007">
    <property type="protein sequence ID" value="SHE88142.1"/>
    <property type="molecule type" value="Genomic_DNA"/>
</dbReference>
<dbReference type="GO" id="GO:0046657">
    <property type="term" value="P:folic acid catabolic process"/>
    <property type="evidence" value="ECO:0007669"/>
    <property type="project" value="TreeGrafter"/>
</dbReference>
<dbReference type="Gene3D" id="3.40.630.10">
    <property type="entry name" value="Zn peptidases"/>
    <property type="match status" value="1"/>
</dbReference>
<feature type="domain" description="Peptidase M20 dimerisation" evidence="2">
    <location>
        <begin position="171"/>
        <end position="254"/>
    </location>
</feature>
<dbReference type="Gene3D" id="3.30.70.360">
    <property type="match status" value="1"/>
</dbReference>
<dbReference type="InterPro" id="IPR002933">
    <property type="entry name" value="Peptidase_M20"/>
</dbReference>
<dbReference type="AlphaFoldDB" id="A0A1M4X4M1"/>
<dbReference type="SUPFAM" id="SSF55031">
    <property type="entry name" value="Bacterial exopeptidase dimerisation domain"/>
    <property type="match status" value="1"/>
</dbReference>
<sequence length="387" mass="42084">MKDLLIKKIEELRGTVFELNEFLYRNPEPGNQEFAACEKICSILIQHGFDIQKNYLGIPTAFRATYGNGKPSIAYLCEYDALPEIGHGCGHNMISAMSIAAAIALREAVNSIGGQIVVLGCPAEETNGAKVAMAERGTFNDIDVALMVHPSDVTRESGTSLAMEALQFEYIGKSAHAAANPEDGINALDGVILLFNSINALRQHVKSDVRIHGIIKEGGVAANIIPDRAVAQFYVRSESSAYLKEVVKKVKDCAHGAALATGCTLNISNYELSYDNMIPNSTLQQAFSKNLKDLGVEHIEPPKKTSGSSDIGNVSHVVPAIQPYIGITQKHIPSHTREFADATQTEYAREMLIKAATALALTGYDIITDETLLYRIKKEFLDSQKAE</sequence>
<dbReference type="Pfam" id="PF07687">
    <property type="entry name" value="M20_dimer"/>
    <property type="match status" value="1"/>
</dbReference>
<evidence type="ECO:0000313" key="3">
    <source>
        <dbReference type="EMBL" id="SHE88142.1"/>
    </source>
</evidence>
<dbReference type="Pfam" id="PF01546">
    <property type="entry name" value="Peptidase_M20"/>
    <property type="match status" value="1"/>
</dbReference>